<dbReference type="PANTHER" id="PTHR35011">
    <property type="entry name" value="2,3-DIKETO-L-GULONATE TRAP TRANSPORTER SMALL PERMEASE PROTEIN YIAM"/>
    <property type="match status" value="1"/>
</dbReference>
<feature type="transmembrane region" description="Helical" evidence="9">
    <location>
        <begin position="47"/>
        <end position="65"/>
    </location>
</feature>
<keyword evidence="12" id="KW-1185">Reference proteome</keyword>
<evidence type="ECO:0000256" key="9">
    <source>
        <dbReference type="SAM" id="Phobius"/>
    </source>
</evidence>
<evidence type="ECO:0000313" key="11">
    <source>
        <dbReference type="EMBL" id="MBC8599492.1"/>
    </source>
</evidence>
<evidence type="ECO:0000256" key="3">
    <source>
        <dbReference type="ARBA" id="ARBA00022475"/>
    </source>
</evidence>
<evidence type="ECO:0000313" key="12">
    <source>
        <dbReference type="Proteomes" id="UP000647491"/>
    </source>
</evidence>
<keyword evidence="5 9" id="KW-0812">Transmembrane</keyword>
<keyword evidence="4" id="KW-0997">Cell inner membrane</keyword>
<accession>A0ABR7NTS1</accession>
<feature type="domain" description="Tripartite ATP-independent periplasmic transporters DctQ component" evidence="10">
    <location>
        <begin position="23"/>
        <end position="153"/>
    </location>
</feature>
<evidence type="ECO:0000256" key="1">
    <source>
        <dbReference type="ARBA" id="ARBA00004429"/>
    </source>
</evidence>
<dbReference type="EMBL" id="JACRTJ010000021">
    <property type="protein sequence ID" value="MBC8599492.1"/>
    <property type="molecule type" value="Genomic_DNA"/>
</dbReference>
<dbReference type="RefSeq" id="WP_262427718.1">
    <property type="nucleotide sequence ID" value="NZ_JACRTJ010000021.1"/>
</dbReference>
<feature type="transmembrane region" description="Helical" evidence="9">
    <location>
        <begin position="128"/>
        <end position="149"/>
    </location>
</feature>
<protein>
    <submittedName>
        <fullName evidence="11">TRAP transporter small permease</fullName>
    </submittedName>
</protein>
<comment type="subcellular location">
    <subcellularLocation>
        <location evidence="1">Cell inner membrane</location>
        <topology evidence="1">Multi-pass membrane protein</topology>
    </subcellularLocation>
</comment>
<dbReference type="Proteomes" id="UP000647491">
    <property type="component" value="Unassembled WGS sequence"/>
</dbReference>
<comment type="caution">
    <text evidence="11">The sequence shown here is derived from an EMBL/GenBank/DDBJ whole genome shotgun (WGS) entry which is preliminary data.</text>
</comment>
<sequence>MEKMRNVLDHTLEILSGVSFLAMVVLTCWQVFTRYLLKNPSSWSEELVSYMFGWMALFGASLVTGERGHMNIPLLMERLGPGLKKGLAVFSETVALLFSVVILFYGGMKITDLAMGQMTSSLGLPVGFFYAVLPVSGVLCVVYTGLNLWEILKTGREG</sequence>
<evidence type="ECO:0000256" key="4">
    <source>
        <dbReference type="ARBA" id="ARBA00022519"/>
    </source>
</evidence>
<evidence type="ECO:0000256" key="2">
    <source>
        <dbReference type="ARBA" id="ARBA00022448"/>
    </source>
</evidence>
<evidence type="ECO:0000256" key="5">
    <source>
        <dbReference type="ARBA" id="ARBA00022692"/>
    </source>
</evidence>
<evidence type="ECO:0000256" key="7">
    <source>
        <dbReference type="ARBA" id="ARBA00023136"/>
    </source>
</evidence>
<feature type="transmembrane region" description="Helical" evidence="9">
    <location>
        <begin position="12"/>
        <end position="32"/>
    </location>
</feature>
<evidence type="ECO:0000256" key="6">
    <source>
        <dbReference type="ARBA" id="ARBA00022989"/>
    </source>
</evidence>
<dbReference type="InterPro" id="IPR055348">
    <property type="entry name" value="DctQ"/>
</dbReference>
<keyword evidence="6 9" id="KW-1133">Transmembrane helix</keyword>
<keyword evidence="2" id="KW-0813">Transport</keyword>
<organism evidence="11 12">
    <name type="scientific">Enterocloster hominis</name>
    <name type="common">ex Liu et al. 2021</name>
    <dbReference type="NCBI Taxonomy" id="2763663"/>
    <lineage>
        <taxon>Bacteria</taxon>
        <taxon>Bacillati</taxon>
        <taxon>Bacillota</taxon>
        <taxon>Clostridia</taxon>
        <taxon>Lachnospirales</taxon>
        <taxon>Lachnospiraceae</taxon>
        <taxon>Enterocloster</taxon>
    </lineage>
</organism>
<dbReference type="PANTHER" id="PTHR35011:SF2">
    <property type="entry name" value="2,3-DIKETO-L-GULONATE TRAP TRANSPORTER SMALL PERMEASE PROTEIN YIAM"/>
    <property type="match status" value="1"/>
</dbReference>
<evidence type="ECO:0000259" key="10">
    <source>
        <dbReference type="Pfam" id="PF04290"/>
    </source>
</evidence>
<proteinExistence type="inferred from homology"/>
<keyword evidence="3" id="KW-1003">Cell membrane</keyword>
<comment type="similarity">
    <text evidence="8">Belongs to the TRAP transporter small permease family.</text>
</comment>
<dbReference type="InterPro" id="IPR007387">
    <property type="entry name" value="TRAP_DctQ"/>
</dbReference>
<gene>
    <name evidence="11" type="ORF">H8708_09685</name>
</gene>
<dbReference type="Pfam" id="PF04290">
    <property type="entry name" value="DctQ"/>
    <property type="match status" value="1"/>
</dbReference>
<name>A0ABR7NTS1_9FIRM</name>
<evidence type="ECO:0000256" key="8">
    <source>
        <dbReference type="ARBA" id="ARBA00038436"/>
    </source>
</evidence>
<keyword evidence="7 9" id="KW-0472">Membrane</keyword>
<reference evidence="11 12" key="1">
    <citation type="submission" date="2020-08" db="EMBL/GenBank/DDBJ databases">
        <title>Genome public.</title>
        <authorList>
            <person name="Liu C."/>
            <person name="Sun Q."/>
        </authorList>
    </citation>
    <scope>NUCLEOTIDE SEQUENCE [LARGE SCALE GENOMIC DNA]</scope>
    <source>
        <strain evidence="11 12">BX10</strain>
    </source>
</reference>
<feature type="transmembrane region" description="Helical" evidence="9">
    <location>
        <begin position="86"/>
        <end position="108"/>
    </location>
</feature>